<name>A0A4S8N5A6_9ACTN</name>
<sequence length="341" mass="35261">MLPRRSPLRSARLLVATTAIGGLAIAGLSPAAPAQAADPIVDGYLGLSSSINYNETDCAGASEPANIEAAFTAGTTVKRTLSFDQTATATGDETDTLRLRGSQTLGVSSSVAGGQLSALTATSTVTGSVTAAKAESACSQSGFPAGSNSQGGIGAQINRTTDGWLRVQATSSGVGGQIMTIAFGQGQLVDTELGGFAVRDLSYDHWIYVPAGEYYFEVSMGGAAVDGYDLEKIALKQSVKLTFHRAGIARSAATGTARPQVTLPSYLTCSTGRATVGLTSKIRGASRVTLYVNGVRKSVINRPTPRRVTLKGVPTNRAVTLRAVVQDGRRSTAVTRSYRSC</sequence>
<evidence type="ECO:0000313" key="3">
    <source>
        <dbReference type="Proteomes" id="UP000307087"/>
    </source>
</evidence>
<dbReference type="EMBL" id="STGW01000009">
    <property type="protein sequence ID" value="THV10802.1"/>
    <property type="molecule type" value="Genomic_DNA"/>
</dbReference>
<proteinExistence type="predicted"/>
<evidence type="ECO:0000313" key="2">
    <source>
        <dbReference type="EMBL" id="THV10802.1"/>
    </source>
</evidence>
<dbReference type="InterPro" id="IPR006311">
    <property type="entry name" value="TAT_signal"/>
</dbReference>
<dbReference type="RefSeq" id="WP_136563478.1">
    <property type="nucleotide sequence ID" value="NZ_BAABLS010000004.1"/>
</dbReference>
<dbReference type="Proteomes" id="UP000307087">
    <property type="component" value="Unassembled WGS sequence"/>
</dbReference>
<feature type="chain" id="PRO_5021026456" evidence="1">
    <location>
        <begin position="37"/>
        <end position="341"/>
    </location>
</feature>
<dbReference type="OrthoDB" id="3783324at2"/>
<reference evidence="2 3" key="1">
    <citation type="journal article" date="2009" name="Int. J. Syst. Evol. Microbiol.">
        <title>Nocardioides caeni sp. nov., isolated from wastewater.</title>
        <authorList>
            <person name="Yoon J.H."/>
            <person name="Kang S.J."/>
            <person name="Park S."/>
            <person name="Kim W."/>
            <person name="Oh T.K."/>
        </authorList>
    </citation>
    <scope>NUCLEOTIDE SEQUENCE [LARGE SCALE GENOMIC DNA]</scope>
    <source>
        <strain evidence="2 3">DSM 23134</strain>
    </source>
</reference>
<keyword evidence="3" id="KW-1185">Reference proteome</keyword>
<dbReference type="AlphaFoldDB" id="A0A4S8N5A6"/>
<gene>
    <name evidence="2" type="ORF">E9934_13805</name>
</gene>
<protein>
    <submittedName>
        <fullName evidence="2">Uncharacterized protein</fullName>
    </submittedName>
</protein>
<accession>A0A4S8N5A6</accession>
<evidence type="ECO:0000256" key="1">
    <source>
        <dbReference type="SAM" id="SignalP"/>
    </source>
</evidence>
<keyword evidence="1" id="KW-0732">Signal</keyword>
<feature type="signal peptide" evidence="1">
    <location>
        <begin position="1"/>
        <end position="36"/>
    </location>
</feature>
<dbReference type="PROSITE" id="PS51318">
    <property type="entry name" value="TAT"/>
    <property type="match status" value="1"/>
</dbReference>
<organism evidence="2 3">
    <name type="scientific">Nocardioides caeni</name>
    <dbReference type="NCBI Taxonomy" id="574700"/>
    <lineage>
        <taxon>Bacteria</taxon>
        <taxon>Bacillati</taxon>
        <taxon>Actinomycetota</taxon>
        <taxon>Actinomycetes</taxon>
        <taxon>Propionibacteriales</taxon>
        <taxon>Nocardioidaceae</taxon>
        <taxon>Nocardioides</taxon>
    </lineage>
</organism>
<comment type="caution">
    <text evidence="2">The sequence shown here is derived from an EMBL/GenBank/DDBJ whole genome shotgun (WGS) entry which is preliminary data.</text>
</comment>